<accession>A0ABS3WIN2</accession>
<name>A0ABS3WIN2_9BACL</name>
<reference evidence="2 3" key="1">
    <citation type="submission" date="2021-03" db="EMBL/GenBank/DDBJ databases">
        <title>Paenibacillus artemisicola MWE-103 whole genome sequence.</title>
        <authorList>
            <person name="Ham Y.J."/>
        </authorList>
    </citation>
    <scope>NUCLEOTIDE SEQUENCE [LARGE SCALE GENOMIC DNA]</scope>
    <source>
        <strain evidence="2 3">MWE-103</strain>
    </source>
</reference>
<dbReference type="Pfam" id="PF10137">
    <property type="entry name" value="CAP12-PCTIR_TIR"/>
    <property type="match status" value="1"/>
</dbReference>
<comment type="caution">
    <text evidence="2">The sequence shown here is derived from an EMBL/GenBank/DDBJ whole genome shotgun (WGS) entry which is preliminary data.</text>
</comment>
<evidence type="ECO:0000259" key="1">
    <source>
        <dbReference type="Pfam" id="PF10137"/>
    </source>
</evidence>
<organism evidence="2 3">
    <name type="scientific">Paenibacillus artemisiicola</name>
    <dbReference type="NCBI Taxonomy" id="1172618"/>
    <lineage>
        <taxon>Bacteria</taxon>
        <taxon>Bacillati</taxon>
        <taxon>Bacillota</taxon>
        <taxon>Bacilli</taxon>
        <taxon>Bacillales</taxon>
        <taxon>Paenibacillaceae</taxon>
        <taxon>Paenibacillus</taxon>
    </lineage>
</organism>
<dbReference type="Proteomes" id="UP000670947">
    <property type="component" value="Unassembled WGS sequence"/>
</dbReference>
<dbReference type="RefSeq" id="WP_208850726.1">
    <property type="nucleotide sequence ID" value="NZ_JAGGDJ010000048.1"/>
</dbReference>
<sequence length="324" mass="35789">MSDSRPKVFLGSTSEAKRLALAVTRELERIAEVTPWFAGTFQANHDAMTDLEVQADASDFAVFLFTPHDVVELRDQIMMIPRDNVVFELGLFWGRLKRERVFFVVPRTVAKARGDGSVVSEFHIPSDLNGLTYLTYDPDRTNLDAAVSTACGAIADRIAELGPYRNPAHASLLQFLIQFSADIVRDGARKYEHLYEAVRTAYDGGSVGRVSGAAVWRAEGNDGIRQVAGNVGRGKFYSFSAYQDAGEQVPLVVDVFRTSTEQAILYKGHGVGKIYLLCYPVGKELVVTVHLTGNVSTREQLEQLMDENDELMSTVHYVFGGDPA</sequence>
<evidence type="ECO:0000313" key="3">
    <source>
        <dbReference type="Proteomes" id="UP000670947"/>
    </source>
</evidence>
<keyword evidence="3" id="KW-1185">Reference proteome</keyword>
<feature type="domain" description="CD-NTase-associated protein 12/Pycsar effector protein TIR" evidence="1">
    <location>
        <begin position="7"/>
        <end position="137"/>
    </location>
</feature>
<evidence type="ECO:0000313" key="2">
    <source>
        <dbReference type="EMBL" id="MBO7748132.1"/>
    </source>
</evidence>
<gene>
    <name evidence="2" type="ORF">I8J29_28465</name>
</gene>
<dbReference type="EMBL" id="JAGGDJ010000048">
    <property type="protein sequence ID" value="MBO7748132.1"/>
    <property type="molecule type" value="Genomic_DNA"/>
</dbReference>
<protein>
    <submittedName>
        <fullName evidence="2">Nucleotide-binding protein</fullName>
    </submittedName>
</protein>
<dbReference type="InterPro" id="IPR019302">
    <property type="entry name" value="CAP12/PCTIR_TIR_dom"/>
</dbReference>
<proteinExistence type="predicted"/>